<organism evidence="1 2">
    <name type="scientific">Dimorphilus gyrociliatus</name>
    <dbReference type="NCBI Taxonomy" id="2664684"/>
    <lineage>
        <taxon>Eukaryota</taxon>
        <taxon>Metazoa</taxon>
        <taxon>Spiralia</taxon>
        <taxon>Lophotrochozoa</taxon>
        <taxon>Annelida</taxon>
        <taxon>Polychaeta</taxon>
        <taxon>Polychaeta incertae sedis</taxon>
        <taxon>Dinophilidae</taxon>
        <taxon>Dimorphilus</taxon>
    </lineage>
</organism>
<dbReference type="PANTHER" id="PTHR13651:SF0">
    <property type="entry name" value="PROTEIN ABITRAM"/>
    <property type="match status" value="1"/>
</dbReference>
<dbReference type="PANTHER" id="PTHR13651">
    <property type="entry name" value="PROTEIN ABITRAM"/>
    <property type="match status" value="1"/>
</dbReference>
<gene>
    <name evidence="1" type="ORF">DGYR_LOCUS146</name>
</gene>
<dbReference type="OrthoDB" id="48130at2759"/>
<dbReference type="EMBL" id="CAJFCJ010000001">
    <property type="protein sequence ID" value="CAD5110785.1"/>
    <property type="molecule type" value="Genomic_DNA"/>
</dbReference>
<dbReference type="GO" id="GO:0030833">
    <property type="term" value="P:regulation of actin filament polymerization"/>
    <property type="evidence" value="ECO:0007669"/>
    <property type="project" value="TreeGrafter"/>
</dbReference>
<reference evidence="1 2" key="1">
    <citation type="submission" date="2020-08" db="EMBL/GenBank/DDBJ databases">
        <authorList>
            <person name="Hejnol A."/>
        </authorList>
    </citation>
    <scope>NUCLEOTIDE SEQUENCE [LARGE SCALE GENOMIC DNA]</scope>
</reference>
<dbReference type="GO" id="GO:0003785">
    <property type="term" value="F:actin monomer binding"/>
    <property type="evidence" value="ECO:0007669"/>
    <property type="project" value="TreeGrafter"/>
</dbReference>
<sequence length="214" mass="24641">MFIKISLKKTYSIKISKETKSKKSLKCYFEFVSNFETVQKVLSCFLSRGLIQIGFDFTSDMHSDEKDSNDFDYSNISTNIVYPSVAERYFTPRYKISANNENGSDQCILIHSNKLSVITLAISHSLYHGKKVIKKIDFQVDKETNRLSNKVAGKKKHGAQNLNENSILCKIICEDDEVFTVYSCIKGMLVEVNENLIEKPQLLIEKVKVYMYDR</sequence>
<dbReference type="GO" id="GO:0051489">
    <property type="term" value="P:regulation of filopodium assembly"/>
    <property type="evidence" value="ECO:0007669"/>
    <property type="project" value="TreeGrafter"/>
</dbReference>
<accession>A0A7I8V839</accession>
<dbReference type="GO" id="GO:0030425">
    <property type="term" value="C:dendrite"/>
    <property type="evidence" value="ECO:0007669"/>
    <property type="project" value="TreeGrafter"/>
</dbReference>
<dbReference type="GO" id="GO:0032433">
    <property type="term" value="C:filopodium tip"/>
    <property type="evidence" value="ECO:0007669"/>
    <property type="project" value="TreeGrafter"/>
</dbReference>
<keyword evidence="2" id="KW-1185">Reference proteome</keyword>
<dbReference type="InterPro" id="IPR011053">
    <property type="entry name" value="Single_hybrid_motif"/>
</dbReference>
<dbReference type="SUPFAM" id="SSF51230">
    <property type="entry name" value="Single hybrid motif"/>
    <property type="match status" value="1"/>
</dbReference>
<evidence type="ECO:0000313" key="1">
    <source>
        <dbReference type="EMBL" id="CAD5110785.1"/>
    </source>
</evidence>
<dbReference type="GO" id="GO:0030027">
    <property type="term" value="C:lamellipodium"/>
    <property type="evidence" value="ECO:0007669"/>
    <property type="project" value="TreeGrafter"/>
</dbReference>
<dbReference type="GO" id="GO:0005634">
    <property type="term" value="C:nucleus"/>
    <property type="evidence" value="ECO:0007669"/>
    <property type="project" value="TreeGrafter"/>
</dbReference>
<dbReference type="AlphaFoldDB" id="A0A7I8V839"/>
<dbReference type="GO" id="GO:0048813">
    <property type="term" value="P:dendrite morphogenesis"/>
    <property type="evidence" value="ECO:0007669"/>
    <property type="project" value="TreeGrafter"/>
</dbReference>
<dbReference type="Proteomes" id="UP000549394">
    <property type="component" value="Unassembled WGS sequence"/>
</dbReference>
<name>A0A7I8V839_9ANNE</name>
<evidence type="ECO:0000313" key="2">
    <source>
        <dbReference type="Proteomes" id="UP000549394"/>
    </source>
</evidence>
<proteinExistence type="predicted"/>
<dbReference type="GO" id="GO:0051015">
    <property type="term" value="F:actin filament binding"/>
    <property type="evidence" value="ECO:0007669"/>
    <property type="project" value="TreeGrafter"/>
</dbReference>
<dbReference type="InterPro" id="IPR039169">
    <property type="entry name" value="Abitram"/>
</dbReference>
<comment type="caution">
    <text evidence="1">The sequence shown here is derived from an EMBL/GenBank/DDBJ whole genome shotgun (WGS) entry which is preliminary data.</text>
</comment>
<protein>
    <submittedName>
        <fullName evidence="1">DgyrCDS152</fullName>
    </submittedName>
</protein>